<feature type="coiled-coil region" evidence="3">
    <location>
        <begin position="156"/>
        <end position="221"/>
    </location>
</feature>
<dbReference type="RefSeq" id="WP_245830811.1">
    <property type="nucleotide sequence ID" value="NZ_FXAW01000001.1"/>
</dbReference>
<dbReference type="PANTHER" id="PTHR30097:SF4">
    <property type="entry name" value="SLR6042 PROTEIN"/>
    <property type="match status" value="1"/>
</dbReference>
<keyword evidence="9" id="KW-1185">Reference proteome</keyword>
<keyword evidence="5" id="KW-0812">Transmembrane</keyword>
<evidence type="ECO:0000313" key="8">
    <source>
        <dbReference type="EMBL" id="SMG13839.1"/>
    </source>
</evidence>
<dbReference type="Pfam" id="PF25973">
    <property type="entry name" value="BSH_CzcB"/>
    <property type="match status" value="1"/>
</dbReference>
<reference evidence="9" key="1">
    <citation type="submission" date="2017-04" db="EMBL/GenBank/DDBJ databases">
        <authorList>
            <person name="Varghese N."/>
            <person name="Submissions S."/>
        </authorList>
    </citation>
    <scope>NUCLEOTIDE SEQUENCE [LARGE SCALE GENOMIC DNA]</scope>
    <source>
        <strain evidence="9">DSM 4125</strain>
    </source>
</reference>
<protein>
    <submittedName>
        <fullName evidence="8">Membrane fusion protein, cobalt-zinc-cadmium efflux system</fullName>
    </submittedName>
</protein>
<dbReference type="SUPFAM" id="SSF111369">
    <property type="entry name" value="HlyD-like secretion proteins"/>
    <property type="match status" value="1"/>
</dbReference>
<gene>
    <name evidence="8" type="ORF">SAMN05661096_00633</name>
</gene>
<dbReference type="GO" id="GO:0030313">
    <property type="term" value="C:cell envelope"/>
    <property type="evidence" value="ECO:0007669"/>
    <property type="project" value="TreeGrafter"/>
</dbReference>
<dbReference type="STRING" id="1028.SAMN05661096_00633"/>
<keyword evidence="5" id="KW-0472">Membrane</keyword>
<dbReference type="GO" id="GO:0015679">
    <property type="term" value="P:plasma membrane copper ion transport"/>
    <property type="evidence" value="ECO:0007669"/>
    <property type="project" value="TreeGrafter"/>
</dbReference>
<feature type="region of interest" description="Disordered" evidence="4">
    <location>
        <begin position="41"/>
        <end position="74"/>
    </location>
</feature>
<comment type="similarity">
    <text evidence="1">Belongs to the membrane fusion protein (MFP) (TC 8.A.1) family.</text>
</comment>
<sequence>MMELKVNNKVRQIIEEMKKQIIYIVALVLMVSLFTGCGNKSADNSGEASHEEHSEGEAGHEGEEGHGDEEGEHNEEGMAELHLSDMKFASLGIKVDTLPIRALSGVVEANGQLEVPPQHEATVTAILGANVTSIKVIEGDQVSKGQVLAYLSHPNLTRLQTDYVRAYSQLQFLEKENQRQKRLYEAEVGSGKTYQQIQADYQAMKGEVKGYEAQLKQLSLNVKKVQSGDIYQYVPVVSPIDGYIEKVEVQVGQYVDPQTEMFMIVNTDHIHADLMVFEKDVHKVKKGQKLSFTVESVPGNTLTAKIYSVGKQFEQNPKAVHVHAEIDQKEDFLIPGMYINGKIRTGNNPVKALPESAIIEEEGKPYIFMAEAHEEDGKTEWAFKAVEVRTGMTEDGWVEIKLLEPLPNGTQVAWNNAYYLISEMKKSQTSHGH</sequence>
<accession>A0A1X7IHP6</accession>
<feature type="compositionally biased region" description="Basic and acidic residues" evidence="4">
    <location>
        <begin position="48"/>
        <end position="65"/>
    </location>
</feature>
<dbReference type="Proteomes" id="UP000193804">
    <property type="component" value="Unassembled WGS sequence"/>
</dbReference>
<feature type="domain" description="CusB-like beta-barrel" evidence="6">
    <location>
        <begin position="275"/>
        <end position="344"/>
    </location>
</feature>
<dbReference type="GO" id="GO:0060003">
    <property type="term" value="P:copper ion export"/>
    <property type="evidence" value="ECO:0007669"/>
    <property type="project" value="TreeGrafter"/>
</dbReference>
<feature type="transmembrane region" description="Helical" evidence="5">
    <location>
        <begin position="21"/>
        <end position="42"/>
    </location>
</feature>
<evidence type="ECO:0000259" key="6">
    <source>
        <dbReference type="Pfam" id="PF25954"/>
    </source>
</evidence>
<dbReference type="AlphaFoldDB" id="A0A1X7IHP6"/>
<organism evidence="8 9">
    <name type="scientific">Marivirga sericea</name>
    <dbReference type="NCBI Taxonomy" id="1028"/>
    <lineage>
        <taxon>Bacteria</taxon>
        <taxon>Pseudomonadati</taxon>
        <taxon>Bacteroidota</taxon>
        <taxon>Cytophagia</taxon>
        <taxon>Cytophagales</taxon>
        <taxon>Marivirgaceae</taxon>
        <taxon>Marivirga</taxon>
    </lineage>
</organism>
<dbReference type="NCBIfam" id="TIGR01730">
    <property type="entry name" value="RND_mfp"/>
    <property type="match status" value="1"/>
</dbReference>
<evidence type="ECO:0000256" key="2">
    <source>
        <dbReference type="ARBA" id="ARBA00022448"/>
    </source>
</evidence>
<dbReference type="GO" id="GO:0016020">
    <property type="term" value="C:membrane"/>
    <property type="evidence" value="ECO:0007669"/>
    <property type="project" value="InterPro"/>
</dbReference>
<evidence type="ECO:0000256" key="3">
    <source>
        <dbReference type="SAM" id="Coils"/>
    </source>
</evidence>
<dbReference type="InterPro" id="IPR006143">
    <property type="entry name" value="RND_pump_MFP"/>
</dbReference>
<dbReference type="PANTHER" id="PTHR30097">
    <property type="entry name" value="CATION EFFLUX SYSTEM PROTEIN CUSB"/>
    <property type="match status" value="1"/>
</dbReference>
<dbReference type="Gene3D" id="2.40.30.170">
    <property type="match status" value="1"/>
</dbReference>
<dbReference type="InterPro" id="IPR058647">
    <property type="entry name" value="BSH_CzcB-like"/>
</dbReference>
<proteinExistence type="inferred from homology"/>
<evidence type="ECO:0000256" key="5">
    <source>
        <dbReference type="SAM" id="Phobius"/>
    </source>
</evidence>
<feature type="domain" description="CzcB-like barrel-sandwich hybrid" evidence="7">
    <location>
        <begin position="121"/>
        <end position="265"/>
    </location>
</feature>
<dbReference type="EMBL" id="FXAW01000001">
    <property type="protein sequence ID" value="SMG13839.1"/>
    <property type="molecule type" value="Genomic_DNA"/>
</dbReference>
<dbReference type="InterPro" id="IPR058792">
    <property type="entry name" value="Beta-barrel_RND_2"/>
</dbReference>
<keyword evidence="2" id="KW-0813">Transport</keyword>
<dbReference type="Pfam" id="PF25954">
    <property type="entry name" value="Beta-barrel_RND_2"/>
    <property type="match status" value="1"/>
</dbReference>
<dbReference type="InterPro" id="IPR051909">
    <property type="entry name" value="MFP_Cation_Efflux"/>
</dbReference>
<evidence type="ECO:0000313" key="9">
    <source>
        <dbReference type="Proteomes" id="UP000193804"/>
    </source>
</evidence>
<dbReference type="Gene3D" id="1.10.287.470">
    <property type="entry name" value="Helix hairpin bin"/>
    <property type="match status" value="1"/>
</dbReference>
<evidence type="ECO:0000259" key="7">
    <source>
        <dbReference type="Pfam" id="PF25973"/>
    </source>
</evidence>
<dbReference type="Gene3D" id="2.40.420.20">
    <property type="match status" value="1"/>
</dbReference>
<evidence type="ECO:0000256" key="1">
    <source>
        <dbReference type="ARBA" id="ARBA00009477"/>
    </source>
</evidence>
<dbReference type="Gene3D" id="2.40.50.100">
    <property type="match status" value="1"/>
</dbReference>
<evidence type="ECO:0000256" key="4">
    <source>
        <dbReference type="SAM" id="MobiDB-lite"/>
    </source>
</evidence>
<name>A0A1X7IHP6_9BACT</name>
<dbReference type="GO" id="GO:0022857">
    <property type="term" value="F:transmembrane transporter activity"/>
    <property type="evidence" value="ECO:0007669"/>
    <property type="project" value="InterPro"/>
</dbReference>
<keyword evidence="3" id="KW-0175">Coiled coil</keyword>
<keyword evidence="5" id="KW-1133">Transmembrane helix</keyword>